<dbReference type="RefSeq" id="XP_003173638.1">
    <property type="nucleotide sequence ID" value="XM_003173590.1"/>
</dbReference>
<dbReference type="eggNOG" id="ENOG502SJVT">
    <property type="taxonomic scope" value="Eukaryota"/>
</dbReference>
<protein>
    <submittedName>
        <fullName evidence="9">C6 zinc finger domain-containing protein</fullName>
    </submittedName>
</protein>
<dbReference type="GO" id="GO:0008270">
    <property type="term" value="F:zinc ion binding"/>
    <property type="evidence" value="ECO:0007669"/>
    <property type="project" value="InterPro"/>
</dbReference>
<feature type="domain" description="Xylanolytic transcriptional activator regulatory" evidence="8">
    <location>
        <begin position="299"/>
        <end position="379"/>
    </location>
</feature>
<dbReference type="HOGENOM" id="CLU_007091_3_1_1"/>
<dbReference type="CDD" id="cd12148">
    <property type="entry name" value="fungal_TF_MHR"/>
    <property type="match status" value="1"/>
</dbReference>
<accession>E4UU41</accession>
<dbReference type="GO" id="GO:0000978">
    <property type="term" value="F:RNA polymerase II cis-regulatory region sequence-specific DNA binding"/>
    <property type="evidence" value="ECO:0007669"/>
    <property type="project" value="TreeGrafter"/>
</dbReference>
<dbReference type="InParanoid" id="E4UU41"/>
<dbReference type="OrthoDB" id="4337792at2759"/>
<evidence type="ECO:0000256" key="7">
    <source>
        <dbReference type="SAM" id="MobiDB-lite"/>
    </source>
</evidence>
<evidence type="ECO:0000256" key="3">
    <source>
        <dbReference type="ARBA" id="ARBA00023015"/>
    </source>
</evidence>
<dbReference type="OMA" id="TWISEPE"/>
<dbReference type="GeneID" id="10028921"/>
<evidence type="ECO:0000313" key="9">
    <source>
        <dbReference type="EMBL" id="EFR00808.1"/>
    </source>
</evidence>
<sequence>MTRLSAGLSPKGTDRISSGRSASQSYPPSLTEGSTNKSVVVNQPSHDTGSTNSTRAGSGENKPYNYNPNTQKSSSAYISAPRILETSSQIGGTFHIHRRAGIPSEPLAISGAITHKGRSFGQSHWINMISLFEDICGTVERHLQYDQSVTLSNVEKCKALARTIKSRRIPTGPIRLTSDLPSKKVSDELVDCYIQTIESIYRILHIPTFKMDYEALFLSADETAPDITFLAQVKLVLAIGAVTYDKNFSLRVLATRWIYETQAWLFSPTFKSRFNIQSLQSYLLLLFAQEMVGIDGDPMWVSVGTLLRRAIYMGLHKDPDGMPGDDGKPGNTLFVTEMRRRIWNTILEVCLQSSLTSGGPPLFSLDDFDTKPPRNFDDKQIKDSAAIQKDEFTQASISIALRETLPQRLAVITFLNSHGSSLSSCTYEVILQLDKELRSGYKSLCKTIQDYTRSPYPSSLFEFRTVDLIMQQYLLCLHVPFFGLSSAYAFTRKVTVEAAFKIWHSTYQTLPFVTSRPNECPRSSTRDHSTLLATCGSGFYRTIMLQAALVIAAELRSQIRNSESLGPIPLSQDLFTVLENAKAWSIQSLLKDPTEDYIPGTLIGALEDASAASLSILNGVATLDPVGNSTDTLHEMPLDNMSDVTEDWRFMVADSIFNLDCSSDIMHSLFGTAHTAR</sequence>
<dbReference type="SMART" id="SM00906">
    <property type="entry name" value="Fungal_trans"/>
    <property type="match status" value="1"/>
</dbReference>
<evidence type="ECO:0000256" key="1">
    <source>
        <dbReference type="ARBA" id="ARBA00022723"/>
    </source>
</evidence>
<evidence type="ECO:0000256" key="5">
    <source>
        <dbReference type="ARBA" id="ARBA00023163"/>
    </source>
</evidence>
<evidence type="ECO:0000256" key="4">
    <source>
        <dbReference type="ARBA" id="ARBA00023125"/>
    </source>
</evidence>
<evidence type="ECO:0000256" key="6">
    <source>
        <dbReference type="ARBA" id="ARBA00023242"/>
    </source>
</evidence>
<keyword evidence="3" id="KW-0805">Transcription regulation</keyword>
<keyword evidence="5" id="KW-0804">Transcription</keyword>
<dbReference type="PANTHER" id="PTHR31944">
    <property type="entry name" value="HEME-RESPONSIVE ZINC FINGER TRANSCRIPTION FACTOR HAP1"/>
    <property type="match status" value="1"/>
</dbReference>
<keyword evidence="1" id="KW-0479">Metal-binding</keyword>
<organism evidence="10">
    <name type="scientific">Arthroderma gypseum (strain ATCC MYA-4604 / CBS 118893)</name>
    <name type="common">Microsporum gypseum</name>
    <dbReference type="NCBI Taxonomy" id="535722"/>
    <lineage>
        <taxon>Eukaryota</taxon>
        <taxon>Fungi</taxon>
        <taxon>Dikarya</taxon>
        <taxon>Ascomycota</taxon>
        <taxon>Pezizomycotina</taxon>
        <taxon>Eurotiomycetes</taxon>
        <taxon>Eurotiomycetidae</taxon>
        <taxon>Onygenales</taxon>
        <taxon>Arthrodermataceae</taxon>
        <taxon>Nannizzia</taxon>
    </lineage>
</organism>
<proteinExistence type="predicted"/>
<gene>
    <name evidence="9" type="ORF">MGYG_03813</name>
</gene>
<evidence type="ECO:0000256" key="2">
    <source>
        <dbReference type="ARBA" id="ARBA00022833"/>
    </source>
</evidence>
<feature type="region of interest" description="Disordered" evidence="7">
    <location>
        <begin position="1"/>
        <end position="72"/>
    </location>
</feature>
<dbReference type="InterPro" id="IPR007219">
    <property type="entry name" value="XnlR_reg_dom"/>
</dbReference>
<dbReference type="GO" id="GO:0005634">
    <property type="term" value="C:nucleus"/>
    <property type="evidence" value="ECO:0007669"/>
    <property type="project" value="TreeGrafter"/>
</dbReference>
<keyword evidence="4" id="KW-0238">DNA-binding</keyword>
<dbReference type="PANTHER" id="PTHR31944:SF131">
    <property type="entry name" value="HEME-RESPONSIVE ZINC FINGER TRANSCRIPTION FACTOR HAP1"/>
    <property type="match status" value="1"/>
</dbReference>
<evidence type="ECO:0000313" key="10">
    <source>
        <dbReference type="Proteomes" id="UP000002669"/>
    </source>
</evidence>
<reference evidence="10" key="1">
    <citation type="journal article" date="2012" name="MBio">
        <title>Comparative genome analysis of Trichophyton rubrum and related dermatophytes reveals candidate genes involved in infection.</title>
        <authorList>
            <person name="Martinez D.A."/>
            <person name="Oliver B.G."/>
            <person name="Graeser Y."/>
            <person name="Goldberg J.M."/>
            <person name="Li W."/>
            <person name="Martinez-Rossi N.M."/>
            <person name="Monod M."/>
            <person name="Shelest E."/>
            <person name="Barton R.C."/>
            <person name="Birch E."/>
            <person name="Brakhage A.A."/>
            <person name="Chen Z."/>
            <person name="Gurr S.J."/>
            <person name="Heiman D."/>
            <person name="Heitman J."/>
            <person name="Kosti I."/>
            <person name="Rossi A."/>
            <person name="Saif S."/>
            <person name="Samalova M."/>
            <person name="Saunders C.W."/>
            <person name="Shea T."/>
            <person name="Summerbell R.C."/>
            <person name="Xu J."/>
            <person name="Young S."/>
            <person name="Zeng Q."/>
            <person name="Birren B.W."/>
            <person name="Cuomo C.A."/>
            <person name="White T.C."/>
        </authorList>
    </citation>
    <scope>NUCLEOTIDE SEQUENCE [LARGE SCALE GENOMIC DNA]</scope>
    <source>
        <strain evidence="10">ATCC MYA-4604 / CBS 118893</strain>
    </source>
</reference>
<name>E4UU41_ARTGP</name>
<dbReference type="Pfam" id="PF04082">
    <property type="entry name" value="Fungal_trans"/>
    <property type="match status" value="1"/>
</dbReference>
<dbReference type="Proteomes" id="UP000002669">
    <property type="component" value="Unassembled WGS sequence"/>
</dbReference>
<keyword evidence="10" id="KW-1185">Reference proteome</keyword>
<dbReference type="GO" id="GO:0001228">
    <property type="term" value="F:DNA-binding transcription activator activity, RNA polymerase II-specific"/>
    <property type="evidence" value="ECO:0007669"/>
    <property type="project" value="TreeGrafter"/>
</dbReference>
<dbReference type="GO" id="GO:0006351">
    <property type="term" value="P:DNA-templated transcription"/>
    <property type="evidence" value="ECO:0007669"/>
    <property type="project" value="InterPro"/>
</dbReference>
<keyword evidence="2" id="KW-0862">Zinc</keyword>
<dbReference type="EMBL" id="DS989824">
    <property type="protein sequence ID" value="EFR00808.1"/>
    <property type="molecule type" value="Genomic_DNA"/>
</dbReference>
<keyword evidence="6" id="KW-0539">Nucleus</keyword>
<evidence type="ECO:0000259" key="8">
    <source>
        <dbReference type="SMART" id="SM00906"/>
    </source>
</evidence>
<feature type="compositionally biased region" description="Polar residues" evidence="7">
    <location>
        <begin position="15"/>
        <end position="56"/>
    </location>
</feature>
<dbReference type="VEuPathDB" id="FungiDB:MGYG_03813"/>
<dbReference type="AlphaFoldDB" id="E4UU41"/>
<dbReference type="STRING" id="535722.E4UU41"/>
<dbReference type="InterPro" id="IPR051430">
    <property type="entry name" value="Fungal_TF_Env_Response"/>
</dbReference>